<feature type="compositionally biased region" description="Polar residues" evidence="1">
    <location>
        <begin position="137"/>
        <end position="149"/>
    </location>
</feature>
<reference evidence="2 3" key="1">
    <citation type="submission" date="2020-08" db="EMBL/GenBank/DDBJ databases">
        <title>Plant Genome Project.</title>
        <authorList>
            <person name="Zhang R.-G."/>
        </authorList>
    </citation>
    <scope>NUCLEOTIDE SEQUENCE [LARGE SCALE GENOMIC DNA]</scope>
    <source>
        <tissue evidence="2">Rhizome</tissue>
    </source>
</reference>
<dbReference type="EMBL" id="JACMSC010000003">
    <property type="protein sequence ID" value="KAG6527840.1"/>
    <property type="molecule type" value="Genomic_DNA"/>
</dbReference>
<gene>
    <name evidence="2" type="ORF">ZIOFF_009974</name>
</gene>
<evidence type="ECO:0000256" key="1">
    <source>
        <dbReference type="SAM" id="MobiDB-lite"/>
    </source>
</evidence>
<organism evidence="2 3">
    <name type="scientific">Zingiber officinale</name>
    <name type="common">Ginger</name>
    <name type="synonym">Amomum zingiber</name>
    <dbReference type="NCBI Taxonomy" id="94328"/>
    <lineage>
        <taxon>Eukaryota</taxon>
        <taxon>Viridiplantae</taxon>
        <taxon>Streptophyta</taxon>
        <taxon>Embryophyta</taxon>
        <taxon>Tracheophyta</taxon>
        <taxon>Spermatophyta</taxon>
        <taxon>Magnoliopsida</taxon>
        <taxon>Liliopsida</taxon>
        <taxon>Zingiberales</taxon>
        <taxon>Zingiberaceae</taxon>
        <taxon>Zingiber</taxon>
    </lineage>
</organism>
<sequence>MKELPTKVAARVDCGAAPVVKCDYEVYDGGGLWSCANGRIGAALAKGNNARGGGSLSNGKRGEEASSMVEAVRSIARSATKSMESSKAFFRRPLWCLEKVTCRLARFSIILICIFPLHHVDRLVDNTPGGSAEFYREQQNQRARSSDQSWPREDRQGGIKSEEGDEESRLPDIGSRKSGGG</sequence>
<feature type="compositionally biased region" description="Basic and acidic residues" evidence="1">
    <location>
        <begin position="150"/>
        <end position="170"/>
    </location>
</feature>
<name>A0A8J5LP31_ZINOF</name>
<accession>A0A8J5LP31</accession>
<evidence type="ECO:0000313" key="3">
    <source>
        <dbReference type="Proteomes" id="UP000734854"/>
    </source>
</evidence>
<dbReference type="AlphaFoldDB" id="A0A8J5LP31"/>
<dbReference type="Proteomes" id="UP000734854">
    <property type="component" value="Unassembled WGS sequence"/>
</dbReference>
<keyword evidence="3" id="KW-1185">Reference proteome</keyword>
<protein>
    <submittedName>
        <fullName evidence="2">Uncharacterized protein</fullName>
    </submittedName>
</protein>
<feature type="region of interest" description="Disordered" evidence="1">
    <location>
        <begin position="136"/>
        <end position="181"/>
    </location>
</feature>
<comment type="caution">
    <text evidence="2">The sequence shown here is derived from an EMBL/GenBank/DDBJ whole genome shotgun (WGS) entry which is preliminary data.</text>
</comment>
<evidence type="ECO:0000313" key="2">
    <source>
        <dbReference type="EMBL" id="KAG6527840.1"/>
    </source>
</evidence>
<proteinExistence type="predicted"/>